<feature type="domain" description="ParB-like N-terminal" evidence="6">
    <location>
        <begin position="43"/>
        <end position="132"/>
    </location>
</feature>
<feature type="compositionally biased region" description="Basic and acidic residues" evidence="5">
    <location>
        <begin position="226"/>
        <end position="243"/>
    </location>
</feature>
<dbReference type="SUPFAM" id="SSF110849">
    <property type="entry name" value="ParB/Sulfiredoxin"/>
    <property type="match status" value="1"/>
</dbReference>
<dbReference type="Pfam" id="PF23552">
    <property type="entry name" value="ParB_C"/>
    <property type="match status" value="1"/>
</dbReference>
<dbReference type="InterPro" id="IPR041468">
    <property type="entry name" value="HTH_ParB/Spo0J"/>
</dbReference>
<comment type="function">
    <text evidence="4">Involved in chromosome partition. Localize to both poles of the predivisional cell following completion of DNA replication. Binds to the DNA origin of replication.</text>
</comment>
<dbReference type="InterPro" id="IPR003115">
    <property type="entry name" value="ParB_N"/>
</dbReference>
<organism evidence="7 8">
    <name type="scientific">Sphingomonas hankookensis</name>
    <dbReference type="NCBI Taxonomy" id="563996"/>
    <lineage>
        <taxon>Bacteria</taxon>
        <taxon>Pseudomonadati</taxon>
        <taxon>Pseudomonadota</taxon>
        <taxon>Alphaproteobacteria</taxon>
        <taxon>Sphingomonadales</taxon>
        <taxon>Sphingomonadaceae</taxon>
        <taxon>Sphingomonas</taxon>
    </lineage>
</organism>
<proteinExistence type="inferred from homology"/>
<dbReference type="SMART" id="SM00470">
    <property type="entry name" value="ParB"/>
    <property type="match status" value="1"/>
</dbReference>
<keyword evidence="8" id="KW-1185">Reference proteome</keyword>
<dbReference type="InterPro" id="IPR050336">
    <property type="entry name" value="Chromosome_partition/occlusion"/>
</dbReference>
<evidence type="ECO:0000256" key="2">
    <source>
        <dbReference type="ARBA" id="ARBA00022829"/>
    </source>
</evidence>
<evidence type="ECO:0000256" key="1">
    <source>
        <dbReference type="ARBA" id="ARBA00006295"/>
    </source>
</evidence>
<comment type="similarity">
    <text evidence="1">Belongs to the ParB family.</text>
</comment>
<dbReference type="EMBL" id="LQQO01000034">
    <property type="protein sequence ID" value="KZE11700.1"/>
    <property type="molecule type" value="Genomic_DNA"/>
</dbReference>
<dbReference type="NCBIfam" id="TIGR00180">
    <property type="entry name" value="parB_part"/>
    <property type="match status" value="1"/>
</dbReference>
<keyword evidence="2" id="KW-0159">Chromosome partition</keyword>
<dbReference type="Gene3D" id="1.10.10.2830">
    <property type="match status" value="1"/>
</dbReference>
<evidence type="ECO:0000256" key="3">
    <source>
        <dbReference type="ARBA" id="ARBA00023125"/>
    </source>
</evidence>
<reference evidence="8" key="1">
    <citation type="submission" date="2016-01" db="EMBL/GenBank/DDBJ databases">
        <title>Draft genome of Chromobacterium sp. F49.</title>
        <authorList>
            <person name="Hong K.W."/>
        </authorList>
    </citation>
    <scope>NUCLEOTIDE SEQUENCE [LARGE SCALE GENOMIC DNA]</scope>
    <source>
        <strain evidence="8">CN3</strain>
    </source>
</reference>
<dbReference type="Proteomes" id="UP000076609">
    <property type="component" value="Unassembled WGS sequence"/>
</dbReference>
<dbReference type="Gene3D" id="3.90.1530.30">
    <property type="match status" value="1"/>
</dbReference>
<sequence>MSEQATPRRPRMGGLGRGLSSLLGDPEGEVSTARGSTPPSGVRQLPVTALSPLPGQPRRFFDESALDELAESISARGVIQPIVVRPHGKGYQIVAGERRWRAAQRARLHEVPVVVRDFTDAETMEIALVENIQRRDLTAIEEAEGYRRLIDEFGHTQEALANLVAKSRSHVTNLLRLLELPKPIQDMVGDQRLSMGHARALIHVPGAETIAEKVVAKGLSVRDVERMARQAREPEAKRTRTPRDPAAGASQDGASDADLRALERQLGDVLGLKVQISHGDKGGSIAIGYSTLGQLDMVCQRLSGERI</sequence>
<dbReference type="PANTHER" id="PTHR33375:SF1">
    <property type="entry name" value="CHROMOSOME-PARTITIONING PROTEIN PARB-RELATED"/>
    <property type="match status" value="1"/>
</dbReference>
<dbReference type="RefSeq" id="WP_066692570.1">
    <property type="nucleotide sequence ID" value="NZ_CP117025.1"/>
</dbReference>
<dbReference type="CDD" id="cd16393">
    <property type="entry name" value="SPO0J_N"/>
    <property type="match status" value="1"/>
</dbReference>
<feature type="region of interest" description="Disordered" evidence="5">
    <location>
        <begin position="1"/>
        <end position="45"/>
    </location>
</feature>
<protein>
    <submittedName>
        <fullName evidence="7">Chromosome partitioning protein ParB</fullName>
    </submittedName>
</protein>
<evidence type="ECO:0000256" key="5">
    <source>
        <dbReference type="SAM" id="MobiDB-lite"/>
    </source>
</evidence>
<dbReference type="Pfam" id="PF02195">
    <property type="entry name" value="ParB_N"/>
    <property type="match status" value="1"/>
</dbReference>
<evidence type="ECO:0000313" key="8">
    <source>
        <dbReference type="Proteomes" id="UP000076609"/>
    </source>
</evidence>
<comment type="caution">
    <text evidence="7">The sequence shown here is derived from an EMBL/GenBank/DDBJ whole genome shotgun (WGS) entry which is preliminary data.</text>
</comment>
<gene>
    <name evidence="7" type="ORF">AVT10_05565</name>
</gene>
<dbReference type="InterPro" id="IPR004437">
    <property type="entry name" value="ParB/RepB/Spo0J"/>
</dbReference>
<accession>A0ABR5YAI1</accession>
<name>A0ABR5YAI1_9SPHN</name>
<feature type="region of interest" description="Disordered" evidence="5">
    <location>
        <begin position="226"/>
        <end position="256"/>
    </location>
</feature>
<feature type="compositionally biased region" description="Low complexity" evidence="5">
    <location>
        <begin position="244"/>
        <end position="256"/>
    </location>
</feature>
<dbReference type="InterPro" id="IPR036086">
    <property type="entry name" value="ParB/Sulfiredoxin_sf"/>
</dbReference>
<evidence type="ECO:0000313" key="7">
    <source>
        <dbReference type="EMBL" id="KZE11700.1"/>
    </source>
</evidence>
<evidence type="ECO:0000256" key="4">
    <source>
        <dbReference type="ARBA" id="ARBA00025472"/>
    </source>
</evidence>
<dbReference type="InterPro" id="IPR057240">
    <property type="entry name" value="ParB_dimer_C"/>
</dbReference>
<dbReference type="Pfam" id="PF17762">
    <property type="entry name" value="HTH_ParB"/>
    <property type="match status" value="1"/>
</dbReference>
<keyword evidence="3" id="KW-0238">DNA-binding</keyword>
<evidence type="ECO:0000259" key="6">
    <source>
        <dbReference type="SMART" id="SM00470"/>
    </source>
</evidence>
<dbReference type="PANTHER" id="PTHR33375">
    <property type="entry name" value="CHROMOSOME-PARTITIONING PROTEIN PARB-RELATED"/>
    <property type="match status" value="1"/>
</dbReference>